<sequence>MQLTYCDICHQVISTGKRKHILAVSSAEQKNREYGRYKDFDEEIQQYATNCKKVKLYEICTECKKILEYFFRLRIDELEKTKKEIKKIVITTNNKILKDSEGNG</sequence>
<gene>
    <name evidence="1" type="ORF">LCGC14_3051100</name>
</gene>
<dbReference type="EMBL" id="LAZR01064306">
    <property type="protein sequence ID" value="KKK57775.1"/>
    <property type="molecule type" value="Genomic_DNA"/>
</dbReference>
<accession>A0A0F8X9V3</accession>
<proteinExistence type="predicted"/>
<organism evidence="1">
    <name type="scientific">marine sediment metagenome</name>
    <dbReference type="NCBI Taxonomy" id="412755"/>
    <lineage>
        <taxon>unclassified sequences</taxon>
        <taxon>metagenomes</taxon>
        <taxon>ecological metagenomes</taxon>
    </lineage>
</organism>
<name>A0A0F8X9V3_9ZZZZ</name>
<evidence type="ECO:0008006" key="2">
    <source>
        <dbReference type="Google" id="ProtNLM"/>
    </source>
</evidence>
<dbReference type="AlphaFoldDB" id="A0A0F8X9V3"/>
<reference evidence="1" key="1">
    <citation type="journal article" date="2015" name="Nature">
        <title>Complex archaea that bridge the gap between prokaryotes and eukaryotes.</title>
        <authorList>
            <person name="Spang A."/>
            <person name="Saw J.H."/>
            <person name="Jorgensen S.L."/>
            <person name="Zaremba-Niedzwiedzka K."/>
            <person name="Martijn J."/>
            <person name="Lind A.E."/>
            <person name="van Eijk R."/>
            <person name="Schleper C."/>
            <person name="Guy L."/>
            <person name="Ettema T.J."/>
        </authorList>
    </citation>
    <scope>NUCLEOTIDE SEQUENCE</scope>
</reference>
<evidence type="ECO:0000313" key="1">
    <source>
        <dbReference type="EMBL" id="KKK57775.1"/>
    </source>
</evidence>
<comment type="caution">
    <text evidence="1">The sequence shown here is derived from an EMBL/GenBank/DDBJ whole genome shotgun (WGS) entry which is preliminary data.</text>
</comment>
<protein>
    <recommendedName>
        <fullName evidence="2">ZAD domain-containing protein</fullName>
    </recommendedName>
</protein>